<sequence length="307" mass="33184">MSRLSSWFQRGHGTRSPENVRAQGDSKATSISSPFNIAMTVDAQKTGSGTRAVTVFCGSSTGKSPAFIAAAKSLGKAIAEDNRVLVYGGGSAGIMGIVSGTALEAGGDVVGVAPYAMVAAGGEKEQTKSVHKPHMQLKEEGKEKVEMVIVGTMHERKAEMAKRSCAFIGLPGGYGTFEEVLEVVCWSQLGIHSKPVLVVNVRNFWDPLRELIRSGIREGFILENNEHLVRFVEGPADHAEHETFDWGKATMDALNEWQTVAASHFYNWHLRKDGKEEGDTLDAVKRPREKGDVDGLVHGDAVAYMIA</sequence>
<name>A0A1M2VUQ5_TRAPU</name>
<dbReference type="AlphaFoldDB" id="A0A1M2VUQ5"/>
<dbReference type="NCBIfam" id="TIGR00730">
    <property type="entry name" value="Rossman fold protein, TIGR00730 family"/>
    <property type="match status" value="1"/>
</dbReference>
<dbReference type="SUPFAM" id="SSF102405">
    <property type="entry name" value="MCP/YpsA-like"/>
    <property type="match status" value="1"/>
</dbReference>
<dbReference type="GO" id="GO:0005829">
    <property type="term" value="C:cytosol"/>
    <property type="evidence" value="ECO:0007669"/>
    <property type="project" value="TreeGrafter"/>
</dbReference>
<dbReference type="EMBL" id="MNAD01000666">
    <property type="protein sequence ID" value="OJT11250.1"/>
    <property type="molecule type" value="Genomic_DNA"/>
</dbReference>
<dbReference type="OrthoDB" id="414463at2759"/>
<dbReference type="PANTHER" id="PTHR31223:SF70">
    <property type="entry name" value="LOG FAMILY PROTEIN YJL055W"/>
    <property type="match status" value="1"/>
</dbReference>
<keyword evidence="3" id="KW-1185">Reference proteome</keyword>
<evidence type="ECO:0000313" key="3">
    <source>
        <dbReference type="Proteomes" id="UP000184267"/>
    </source>
</evidence>
<dbReference type="InterPro" id="IPR005269">
    <property type="entry name" value="LOG"/>
</dbReference>
<dbReference type="OMA" id="ALDWGQE"/>
<dbReference type="Pfam" id="PF03641">
    <property type="entry name" value="Lysine_decarbox"/>
    <property type="match status" value="1"/>
</dbReference>
<evidence type="ECO:0008006" key="4">
    <source>
        <dbReference type="Google" id="ProtNLM"/>
    </source>
</evidence>
<dbReference type="InterPro" id="IPR031100">
    <property type="entry name" value="LOG_fam"/>
</dbReference>
<accession>A0A1M2VUQ5</accession>
<dbReference type="Proteomes" id="UP000184267">
    <property type="component" value="Unassembled WGS sequence"/>
</dbReference>
<reference evidence="2 3" key="1">
    <citation type="submission" date="2016-10" db="EMBL/GenBank/DDBJ databases">
        <title>Genome sequence of the basidiomycete white-rot fungus Trametes pubescens.</title>
        <authorList>
            <person name="Makela M.R."/>
            <person name="Granchi Z."/>
            <person name="Peng M."/>
            <person name="De Vries R.P."/>
            <person name="Grigoriev I."/>
            <person name="Riley R."/>
            <person name="Hilden K."/>
        </authorList>
    </citation>
    <scope>NUCLEOTIDE SEQUENCE [LARGE SCALE GENOMIC DNA]</scope>
    <source>
        <strain evidence="2 3">FBCC735</strain>
    </source>
</reference>
<protein>
    <recommendedName>
        <fullName evidence="4">LOG family protein</fullName>
    </recommendedName>
</protein>
<dbReference type="PANTHER" id="PTHR31223">
    <property type="entry name" value="LOG FAMILY PROTEIN YJL055W"/>
    <property type="match status" value="1"/>
</dbReference>
<evidence type="ECO:0000256" key="1">
    <source>
        <dbReference type="SAM" id="MobiDB-lite"/>
    </source>
</evidence>
<comment type="caution">
    <text evidence="2">The sequence shown here is derived from an EMBL/GenBank/DDBJ whole genome shotgun (WGS) entry which is preliminary data.</text>
</comment>
<gene>
    <name evidence="2" type="ORF">TRAPUB_12232</name>
</gene>
<dbReference type="Gene3D" id="3.40.50.450">
    <property type="match status" value="1"/>
</dbReference>
<organism evidence="2 3">
    <name type="scientific">Trametes pubescens</name>
    <name type="common">White-rot fungus</name>
    <dbReference type="NCBI Taxonomy" id="154538"/>
    <lineage>
        <taxon>Eukaryota</taxon>
        <taxon>Fungi</taxon>
        <taxon>Dikarya</taxon>
        <taxon>Basidiomycota</taxon>
        <taxon>Agaricomycotina</taxon>
        <taxon>Agaricomycetes</taxon>
        <taxon>Polyporales</taxon>
        <taxon>Polyporaceae</taxon>
        <taxon>Trametes</taxon>
    </lineage>
</organism>
<feature type="region of interest" description="Disordered" evidence="1">
    <location>
        <begin position="1"/>
        <end position="28"/>
    </location>
</feature>
<proteinExistence type="predicted"/>
<evidence type="ECO:0000313" key="2">
    <source>
        <dbReference type="EMBL" id="OJT11250.1"/>
    </source>
</evidence>
<dbReference type="GO" id="GO:0009691">
    <property type="term" value="P:cytokinin biosynthetic process"/>
    <property type="evidence" value="ECO:0007669"/>
    <property type="project" value="InterPro"/>
</dbReference>
<dbReference type="GO" id="GO:0016799">
    <property type="term" value="F:hydrolase activity, hydrolyzing N-glycosyl compounds"/>
    <property type="evidence" value="ECO:0007669"/>
    <property type="project" value="TreeGrafter"/>
</dbReference>
<dbReference type="STRING" id="154538.A0A1M2VUQ5"/>